<evidence type="ECO:0000256" key="4">
    <source>
        <dbReference type="ARBA" id="ARBA00023015"/>
    </source>
</evidence>
<protein>
    <submittedName>
        <fullName evidence="9">N-acetylglucosaminyl deacetylase, LmbE family</fullName>
    </submittedName>
</protein>
<dbReference type="Gene3D" id="3.40.50.2300">
    <property type="match status" value="1"/>
</dbReference>
<dbReference type="SUPFAM" id="SSF52172">
    <property type="entry name" value="CheY-like"/>
    <property type="match status" value="1"/>
</dbReference>
<comment type="caution">
    <text evidence="9">The sequence shown here is derived from an EMBL/GenBank/DDBJ whole genome shotgun (WGS) entry which is preliminary data.</text>
</comment>
<keyword evidence="3" id="KW-0902">Two-component regulatory system</keyword>
<evidence type="ECO:0000313" key="10">
    <source>
        <dbReference type="Proteomes" id="UP001139493"/>
    </source>
</evidence>
<evidence type="ECO:0000256" key="7">
    <source>
        <dbReference type="PROSITE-ProRule" id="PRU00169"/>
    </source>
</evidence>
<evidence type="ECO:0000256" key="5">
    <source>
        <dbReference type="ARBA" id="ARBA00023125"/>
    </source>
</evidence>
<dbReference type="Gene3D" id="3.40.50.10320">
    <property type="entry name" value="LmbE-like"/>
    <property type="match status" value="1"/>
</dbReference>
<evidence type="ECO:0000256" key="3">
    <source>
        <dbReference type="ARBA" id="ARBA00023012"/>
    </source>
</evidence>
<reference evidence="9" key="1">
    <citation type="submission" date="2022-06" db="EMBL/GenBank/DDBJ databases">
        <title>Genomic Encyclopedia of Archaeal and Bacterial Type Strains, Phase II (KMG-II): from individual species to whole genera.</title>
        <authorList>
            <person name="Goeker M."/>
        </authorList>
    </citation>
    <scope>NUCLEOTIDE SEQUENCE</scope>
    <source>
        <strain evidence="9">DSM 26652</strain>
    </source>
</reference>
<dbReference type="InterPro" id="IPR024078">
    <property type="entry name" value="LmbE-like_dom_sf"/>
</dbReference>
<organism evidence="9 10">
    <name type="scientific">Promicromonospora thailandica</name>
    <dbReference type="NCBI Taxonomy" id="765201"/>
    <lineage>
        <taxon>Bacteria</taxon>
        <taxon>Bacillati</taxon>
        <taxon>Actinomycetota</taxon>
        <taxon>Actinomycetes</taxon>
        <taxon>Micrococcales</taxon>
        <taxon>Promicromonosporaceae</taxon>
        <taxon>Promicromonospora</taxon>
    </lineage>
</organism>
<dbReference type="InterPro" id="IPR039420">
    <property type="entry name" value="WalR-like"/>
</dbReference>
<feature type="modified residue" description="4-aspartylphosphate" evidence="7">
    <location>
        <position position="64"/>
    </location>
</feature>
<sequence>MTDDGAGGSSHSWSALVVEDDPDAGEFTRTVLAQHAGVDVVLATDADSALAALQNAKFDLVVIDVELPGRSGLQILPEVHRLAVGVPVIILTAHNRVDYAVGALRGDVDDFLVKPVDVDLLVERATTLLRRGRDRRAAARSRTVLAVGAHPDDVEIGVGGTLAAHAASGDRLVILTMSGGAVGGDAVARQRESQEAAQIVGAQLIHLGFQDTHLDPASGPITAVEEVIREYRPDQVYTHSNNDRHQDHRAVHQAVQVASRAVADLACFQSPSATIAYQPNRFVDIDEHLETKLRMLRAFVSQAHRDYMDEDIVRATARYWSRFTQGRYAEPLETVRSTMRLTPVPPAVARGHAGHAVEERHA</sequence>
<dbReference type="InterPro" id="IPR011006">
    <property type="entry name" value="CheY-like_superfamily"/>
</dbReference>
<gene>
    <name evidence="9" type="ORF">APR03_002760</name>
</gene>
<feature type="domain" description="Response regulatory" evidence="8">
    <location>
        <begin position="14"/>
        <end position="129"/>
    </location>
</feature>
<dbReference type="RefSeq" id="WP_253836539.1">
    <property type="nucleotide sequence ID" value="NZ_JAMTCS010000008.1"/>
</dbReference>
<keyword evidence="6" id="KW-0804">Transcription</keyword>
<keyword evidence="4" id="KW-0805">Transcription regulation</keyword>
<dbReference type="GO" id="GO:0000976">
    <property type="term" value="F:transcription cis-regulatory region binding"/>
    <property type="evidence" value="ECO:0007669"/>
    <property type="project" value="TreeGrafter"/>
</dbReference>
<name>A0A9X2G920_9MICO</name>
<proteinExistence type="predicted"/>
<dbReference type="Proteomes" id="UP001139493">
    <property type="component" value="Unassembled WGS sequence"/>
</dbReference>
<dbReference type="InterPro" id="IPR001789">
    <property type="entry name" value="Sig_transdc_resp-reg_receiver"/>
</dbReference>
<dbReference type="GO" id="GO:0005829">
    <property type="term" value="C:cytosol"/>
    <property type="evidence" value="ECO:0007669"/>
    <property type="project" value="TreeGrafter"/>
</dbReference>
<dbReference type="GO" id="GO:0032993">
    <property type="term" value="C:protein-DNA complex"/>
    <property type="evidence" value="ECO:0007669"/>
    <property type="project" value="TreeGrafter"/>
</dbReference>
<dbReference type="InterPro" id="IPR003737">
    <property type="entry name" value="GlcNAc_PI_deacetylase-related"/>
</dbReference>
<keyword evidence="10" id="KW-1185">Reference proteome</keyword>
<dbReference type="GO" id="GO:0006355">
    <property type="term" value="P:regulation of DNA-templated transcription"/>
    <property type="evidence" value="ECO:0007669"/>
    <property type="project" value="TreeGrafter"/>
</dbReference>
<evidence type="ECO:0000259" key="8">
    <source>
        <dbReference type="PROSITE" id="PS50110"/>
    </source>
</evidence>
<dbReference type="GO" id="GO:0000156">
    <property type="term" value="F:phosphorelay response regulator activity"/>
    <property type="evidence" value="ECO:0007669"/>
    <property type="project" value="TreeGrafter"/>
</dbReference>
<keyword evidence="1 7" id="KW-0597">Phosphoprotein</keyword>
<dbReference type="CDD" id="cd00156">
    <property type="entry name" value="REC"/>
    <property type="match status" value="1"/>
</dbReference>
<dbReference type="PANTHER" id="PTHR48111">
    <property type="entry name" value="REGULATOR OF RPOS"/>
    <property type="match status" value="1"/>
</dbReference>
<evidence type="ECO:0000313" key="9">
    <source>
        <dbReference type="EMBL" id="MCP2265404.1"/>
    </source>
</evidence>
<keyword evidence="5" id="KW-0238">DNA-binding</keyword>
<dbReference type="SUPFAM" id="SSF102588">
    <property type="entry name" value="LmbE-like"/>
    <property type="match status" value="1"/>
</dbReference>
<dbReference type="Pfam" id="PF00072">
    <property type="entry name" value="Response_reg"/>
    <property type="match status" value="1"/>
</dbReference>
<dbReference type="Pfam" id="PF02585">
    <property type="entry name" value="PIG-L"/>
    <property type="match status" value="1"/>
</dbReference>
<keyword evidence="2" id="KW-0862">Zinc</keyword>
<dbReference type="AlphaFoldDB" id="A0A9X2G920"/>
<dbReference type="GO" id="GO:0016137">
    <property type="term" value="P:glycoside metabolic process"/>
    <property type="evidence" value="ECO:0007669"/>
    <property type="project" value="UniProtKB-ARBA"/>
</dbReference>
<dbReference type="PANTHER" id="PTHR48111:SF1">
    <property type="entry name" value="TWO-COMPONENT RESPONSE REGULATOR ORR33"/>
    <property type="match status" value="1"/>
</dbReference>
<evidence type="ECO:0000256" key="1">
    <source>
        <dbReference type="ARBA" id="ARBA00022553"/>
    </source>
</evidence>
<dbReference type="PROSITE" id="PS50110">
    <property type="entry name" value="RESPONSE_REGULATORY"/>
    <property type="match status" value="1"/>
</dbReference>
<dbReference type="SMART" id="SM00448">
    <property type="entry name" value="REC"/>
    <property type="match status" value="1"/>
</dbReference>
<evidence type="ECO:0000256" key="6">
    <source>
        <dbReference type="ARBA" id="ARBA00023163"/>
    </source>
</evidence>
<dbReference type="EMBL" id="JAMTCS010000008">
    <property type="protein sequence ID" value="MCP2265404.1"/>
    <property type="molecule type" value="Genomic_DNA"/>
</dbReference>
<evidence type="ECO:0000256" key="2">
    <source>
        <dbReference type="ARBA" id="ARBA00022833"/>
    </source>
</evidence>
<accession>A0A9X2G920</accession>